<accession>A0A3P3Y668</accession>
<protein>
    <submittedName>
        <fullName evidence="3">Uncharacterized protein</fullName>
    </submittedName>
</protein>
<feature type="compositionally biased region" description="Basic and acidic residues" evidence="2">
    <location>
        <begin position="648"/>
        <end position="669"/>
    </location>
</feature>
<geneLocation type="mitochondrion" evidence="3"/>
<sequence>MEAALRAAQFHVHCSKTCALGVVAMEGGPVDDIPREALRGLPNSAVRLISNLCREVFEVNRRMETVEQNSQDASSNSRDIWNTIETTVHTFRTSVENQIGTLSVQMNALAEENVRLKNELQKQSRDATQRSTSLESLVKNLSAGFELRELSTTSMLKEHITSMKKRQDGCWETIHFQQQRILELERQISEFMTTEEKAMETLRQEFSAFQVDKLSEFAKLFRLAEAAKQANQKLSARLDQMASDCSKNKDEALQKMVSYTEECIAHEKNHRASEITMLLEATERLETQAASMSSKRERDSSGSEDQAAMLMATVNTNTAIFTEKYGDVLSQVDDIRRHTKIVGENMKKLEDRVQSSLNALYETVTSDVQRQMRKAMALGSASTLQIRPGEPGNTASVFTIQAQLDRLQDQRANDMRGLRKSMESICDAMAQLSRDLEDRILRFESDSKISSVKSRVRVASLDLGPDGQRIDRPLTPARSAPATKPRGFLTSRPLSRVARPPGSRSSQQGCADADQAALTTQGVAVMSSATTTPRPGAGRQVLTIHAPLDIPGSARSSTTDHSVVNRKREPVNTSMPLLPARIRKQLELFALEHSSVPKYVFDDAPETSDSQRLTSMIKRVRRQRPQSLPEKATSPSRKQGAAPNPPIPHRDPPDQDNAHEQDTDLDKWQ</sequence>
<dbReference type="EMBL" id="OVEO01000004">
    <property type="protein sequence ID" value="SPQ95673.1"/>
    <property type="molecule type" value="Genomic_DNA"/>
</dbReference>
<dbReference type="Proteomes" id="UP000290189">
    <property type="component" value="Unassembled WGS sequence"/>
</dbReference>
<feature type="coiled-coil region" evidence="1">
    <location>
        <begin position="99"/>
        <end position="126"/>
    </location>
</feature>
<name>A0A3P3Y668_PLABS</name>
<evidence type="ECO:0000256" key="1">
    <source>
        <dbReference type="SAM" id="Coils"/>
    </source>
</evidence>
<evidence type="ECO:0000313" key="4">
    <source>
        <dbReference type="Proteomes" id="UP000290189"/>
    </source>
</evidence>
<organism evidence="3 4">
    <name type="scientific">Plasmodiophora brassicae</name>
    <name type="common">Clubroot disease agent</name>
    <dbReference type="NCBI Taxonomy" id="37360"/>
    <lineage>
        <taxon>Eukaryota</taxon>
        <taxon>Sar</taxon>
        <taxon>Rhizaria</taxon>
        <taxon>Endomyxa</taxon>
        <taxon>Phytomyxea</taxon>
        <taxon>Plasmodiophorida</taxon>
        <taxon>Plasmodiophoridae</taxon>
        <taxon>Plasmodiophora</taxon>
    </lineage>
</organism>
<proteinExistence type="predicted"/>
<feature type="region of interest" description="Disordered" evidence="2">
    <location>
        <begin position="618"/>
        <end position="669"/>
    </location>
</feature>
<evidence type="ECO:0000313" key="3">
    <source>
        <dbReference type="EMBL" id="SPQ95673.1"/>
    </source>
</evidence>
<keyword evidence="1" id="KW-0175">Coiled coil</keyword>
<keyword evidence="3" id="KW-0496">Mitochondrion</keyword>
<evidence type="ECO:0000256" key="2">
    <source>
        <dbReference type="SAM" id="MobiDB-lite"/>
    </source>
</evidence>
<dbReference type="AlphaFoldDB" id="A0A3P3Y668"/>
<feature type="region of interest" description="Disordered" evidence="2">
    <location>
        <begin position="549"/>
        <end position="570"/>
    </location>
</feature>
<feature type="region of interest" description="Disordered" evidence="2">
    <location>
        <begin position="463"/>
        <end position="514"/>
    </location>
</feature>
<reference evidence="3 4" key="1">
    <citation type="submission" date="2018-03" db="EMBL/GenBank/DDBJ databases">
        <authorList>
            <person name="Fogelqvist J."/>
        </authorList>
    </citation>
    <scope>NUCLEOTIDE SEQUENCE [LARGE SCALE GENOMIC DNA]</scope>
</reference>
<gene>
    <name evidence="3" type="ORF">PLBR_LOCUS2888</name>
</gene>